<organism evidence="13 14">
    <name type="scientific">Kineococcus rhizosphaerae</name>
    <dbReference type="NCBI Taxonomy" id="559628"/>
    <lineage>
        <taxon>Bacteria</taxon>
        <taxon>Bacillati</taxon>
        <taxon>Actinomycetota</taxon>
        <taxon>Actinomycetes</taxon>
        <taxon>Kineosporiales</taxon>
        <taxon>Kineosporiaceae</taxon>
        <taxon>Kineococcus</taxon>
    </lineage>
</organism>
<dbReference type="Gene3D" id="1.20.120.640">
    <property type="entry name" value="Anticodon-binding domain of a subclass of class I aminoacyl-tRNA synthetases"/>
    <property type="match status" value="1"/>
</dbReference>
<sequence>MRSWPVPSVPTLPGRGPRVHLHDTATGGLVPVGPTEGTATLYVCGITPYDATHLGHANTYVSFDLLGRAWRDAGLDVNYVQNVTDVDDPLLERAEATGVDWRDLAASQIELFRGDMEALSVVPPQEYLGVVEAVELVAAAVRELLAAGAAYRVPGVDGGPDGDVYFPVDADPAFGTVGNYDVATMLTLSAERGGDPDRPGKRNPLDPLLWRVERPGEPAWEAGELGRGRPGWHIECSAIALQHLGMPIDVQAGGSDLVFPHHEMGAAHAHLLRPGSRPFARAYAHSGMVALDGEKMSKSKGNLVLVSKLRAAGVEAGAIRLAIVAHHWRSEWEWTDEVLATARERFSAWSSAVARPVGPDATALLRTVRERMADDLDAPGAVAAVDAWVAGANAGTGDDHGAPALVRDVVAALLGVELA</sequence>
<feature type="binding site" evidence="10">
    <location>
        <position position="236"/>
    </location>
    <ligand>
        <name>Zn(2+)</name>
        <dbReference type="ChEBI" id="CHEBI:29105"/>
    </ligand>
</feature>
<dbReference type="GO" id="GO:0005829">
    <property type="term" value="C:cytosol"/>
    <property type="evidence" value="ECO:0007669"/>
    <property type="project" value="TreeGrafter"/>
</dbReference>
<dbReference type="PANTHER" id="PTHR10890">
    <property type="entry name" value="CYSTEINYL-TRNA SYNTHETASE"/>
    <property type="match status" value="1"/>
</dbReference>
<comment type="catalytic activity">
    <reaction evidence="9 10">
        <text>1D-myo-inositol 2-amino-2-deoxy-alpha-D-glucopyranoside + L-cysteine + ATP = 1D-myo-inositol 2-(L-cysteinylamino)-2-deoxy-alpha-D-glucopyranoside + AMP + diphosphate + H(+)</text>
        <dbReference type="Rhea" id="RHEA:26176"/>
        <dbReference type="ChEBI" id="CHEBI:15378"/>
        <dbReference type="ChEBI" id="CHEBI:30616"/>
        <dbReference type="ChEBI" id="CHEBI:33019"/>
        <dbReference type="ChEBI" id="CHEBI:35235"/>
        <dbReference type="ChEBI" id="CHEBI:58886"/>
        <dbReference type="ChEBI" id="CHEBI:58887"/>
        <dbReference type="ChEBI" id="CHEBI:456215"/>
        <dbReference type="EC" id="6.3.1.13"/>
    </reaction>
</comment>
<accession>A0A2T0RA80</accession>
<dbReference type="Pfam" id="PF01406">
    <property type="entry name" value="tRNA-synt_1e"/>
    <property type="match status" value="1"/>
</dbReference>
<keyword evidence="14" id="KW-1185">Reference proteome</keyword>
<name>A0A2T0RA80_9ACTN</name>
<dbReference type="InterPro" id="IPR032678">
    <property type="entry name" value="tRNA-synt_1_cat_dom"/>
</dbReference>
<keyword evidence="5 10" id="KW-0479">Metal-binding</keyword>
<evidence type="ECO:0000256" key="1">
    <source>
        <dbReference type="ARBA" id="ARBA00003679"/>
    </source>
</evidence>
<dbReference type="Proteomes" id="UP000238083">
    <property type="component" value="Unassembled WGS sequence"/>
</dbReference>
<evidence type="ECO:0000256" key="7">
    <source>
        <dbReference type="ARBA" id="ARBA00022833"/>
    </source>
</evidence>
<feature type="region of interest" description="Disordered" evidence="11">
    <location>
        <begin position="1"/>
        <end position="20"/>
    </location>
</feature>
<protein>
    <recommendedName>
        <fullName evidence="10">L-cysteine:1D-myo-inositol 2-amino-2-deoxy-alpha-D-glucopyranoside ligase</fullName>
        <shortName evidence="10">L-Cys:GlcN-Ins ligase</shortName>
        <ecNumber evidence="10">6.3.1.13</ecNumber>
    </recommendedName>
    <alternativeName>
        <fullName evidence="10">Mycothiol ligase</fullName>
        <shortName evidence="10">MSH ligase</shortName>
    </alternativeName>
</protein>
<gene>
    <name evidence="10" type="primary">mshC</name>
    <name evidence="13" type="ORF">CLV37_101320</name>
</gene>
<dbReference type="GO" id="GO:0005524">
    <property type="term" value="F:ATP binding"/>
    <property type="evidence" value="ECO:0007669"/>
    <property type="project" value="UniProtKB-KW"/>
</dbReference>
<evidence type="ECO:0000256" key="3">
    <source>
        <dbReference type="ARBA" id="ARBA00011245"/>
    </source>
</evidence>
<feature type="binding site" evidence="10">
    <location>
        <begin position="82"/>
        <end position="84"/>
    </location>
    <ligand>
        <name>L-cysteinyl-5'-AMP</name>
        <dbReference type="ChEBI" id="CHEBI:144924"/>
    </ligand>
</feature>
<evidence type="ECO:0000256" key="2">
    <source>
        <dbReference type="ARBA" id="ARBA00007723"/>
    </source>
</evidence>
<feature type="binding site" evidence="10">
    <location>
        <position position="232"/>
    </location>
    <ligand>
        <name>L-cysteinyl-5'-AMP</name>
        <dbReference type="ChEBI" id="CHEBI:144924"/>
    </ligand>
</feature>
<keyword evidence="8 10" id="KW-0067">ATP-binding</keyword>
<dbReference type="GO" id="GO:0010125">
    <property type="term" value="P:mycothiol biosynthetic process"/>
    <property type="evidence" value="ECO:0007669"/>
    <property type="project" value="UniProtKB-UniRule"/>
</dbReference>
<dbReference type="HAMAP" id="MF_01697">
    <property type="entry name" value="MshC"/>
    <property type="match status" value="1"/>
</dbReference>
<dbReference type="PRINTS" id="PR00983">
    <property type="entry name" value="TRNASYNTHCYS"/>
</dbReference>
<feature type="binding site" evidence="10">
    <location>
        <begin position="44"/>
        <end position="47"/>
    </location>
    <ligand>
        <name>L-cysteinyl-5'-AMP</name>
        <dbReference type="ChEBI" id="CHEBI:144924"/>
    </ligand>
</feature>
<evidence type="ECO:0000256" key="4">
    <source>
        <dbReference type="ARBA" id="ARBA00022598"/>
    </source>
</evidence>
<dbReference type="GO" id="GO:0004817">
    <property type="term" value="F:cysteine-tRNA ligase activity"/>
    <property type="evidence" value="ECO:0007669"/>
    <property type="project" value="TreeGrafter"/>
</dbReference>
<dbReference type="OrthoDB" id="9815130at2"/>
<evidence type="ECO:0000313" key="13">
    <source>
        <dbReference type="EMBL" id="PRY18076.1"/>
    </source>
</evidence>
<dbReference type="GO" id="GO:0035446">
    <property type="term" value="F:cysteine-glucosaminylinositol ligase activity"/>
    <property type="evidence" value="ECO:0007669"/>
    <property type="project" value="UniProtKB-UniRule"/>
</dbReference>
<feature type="short sequence motif" description="'HIGH' region" evidence="10">
    <location>
        <begin position="46"/>
        <end position="56"/>
    </location>
</feature>
<dbReference type="InterPro" id="IPR014729">
    <property type="entry name" value="Rossmann-like_a/b/a_fold"/>
</dbReference>
<dbReference type="EMBL" id="PVZF01000001">
    <property type="protein sequence ID" value="PRY18076.1"/>
    <property type="molecule type" value="Genomic_DNA"/>
</dbReference>
<dbReference type="Gene3D" id="3.40.50.620">
    <property type="entry name" value="HUPs"/>
    <property type="match status" value="1"/>
</dbReference>
<comment type="similarity">
    <text evidence="2 10">Belongs to the class-I aminoacyl-tRNA synthetase family. MshC subfamily.</text>
</comment>
<dbReference type="GO" id="GO:0006423">
    <property type="term" value="P:cysteinyl-tRNA aminoacylation"/>
    <property type="evidence" value="ECO:0007669"/>
    <property type="project" value="TreeGrafter"/>
</dbReference>
<comment type="function">
    <text evidence="1 10">Catalyzes the ATP-dependent condensation of GlcN-Ins and L-cysteine to form L-Cys-GlcN-Ins.</text>
</comment>
<reference evidence="13 14" key="1">
    <citation type="submission" date="2018-03" db="EMBL/GenBank/DDBJ databases">
        <title>Genomic Encyclopedia of Archaeal and Bacterial Type Strains, Phase II (KMG-II): from individual species to whole genera.</title>
        <authorList>
            <person name="Goeker M."/>
        </authorList>
    </citation>
    <scope>NUCLEOTIDE SEQUENCE [LARGE SCALE GENOMIC DNA]</scope>
    <source>
        <strain evidence="13 14">DSM 19711</strain>
    </source>
</reference>
<dbReference type="RefSeq" id="WP_106206292.1">
    <property type="nucleotide sequence ID" value="NZ_PVZF01000001.1"/>
</dbReference>
<keyword evidence="6 10" id="KW-0547">Nucleotide-binding</keyword>
<keyword evidence="7 10" id="KW-0862">Zinc</keyword>
<comment type="cofactor">
    <cofactor evidence="10">
        <name>Zn(2+)</name>
        <dbReference type="ChEBI" id="CHEBI:29105"/>
    </cofactor>
    <text evidence="10">Binds 1 zinc ion per subunit.</text>
</comment>
<evidence type="ECO:0000256" key="6">
    <source>
        <dbReference type="ARBA" id="ARBA00022741"/>
    </source>
</evidence>
<feature type="binding site" evidence="10">
    <location>
        <position position="261"/>
    </location>
    <ligand>
        <name>Zn(2+)</name>
        <dbReference type="ChEBI" id="CHEBI:29105"/>
    </ligand>
</feature>
<keyword evidence="4 10" id="KW-0436">Ligase</keyword>
<feature type="short sequence motif" description="'ERGGDP' region" evidence="10">
    <location>
        <begin position="191"/>
        <end position="196"/>
    </location>
</feature>
<dbReference type="InterPro" id="IPR024909">
    <property type="entry name" value="Cys-tRNA/MSH_ligase"/>
</dbReference>
<feature type="short sequence motif" description="'KMSKS' region" evidence="10">
    <location>
        <begin position="295"/>
        <end position="299"/>
    </location>
</feature>
<dbReference type="SUPFAM" id="SSF52374">
    <property type="entry name" value="Nucleotidylyl transferase"/>
    <property type="match status" value="1"/>
</dbReference>
<dbReference type="AlphaFoldDB" id="A0A2T0RA80"/>
<proteinExistence type="inferred from homology"/>
<feature type="binding site" evidence="10">
    <location>
        <position position="59"/>
    </location>
    <ligand>
        <name>L-cysteinyl-5'-AMP</name>
        <dbReference type="ChEBI" id="CHEBI:144924"/>
    </ligand>
</feature>
<feature type="binding site" evidence="10">
    <location>
        <begin position="254"/>
        <end position="256"/>
    </location>
    <ligand>
        <name>L-cysteinyl-5'-AMP</name>
        <dbReference type="ChEBI" id="CHEBI:144924"/>
    </ligand>
</feature>
<evidence type="ECO:0000259" key="12">
    <source>
        <dbReference type="Pfam" id="PF01406"/>
    </source>
</evidence>
<feature type="domain" description="tRNA synthetases class I catalytic" evidence="12">
    <location>
        <begin position="36"/>
        <end position="343"/>
    </location>
</feature>
<evidence type="ECO:0000313" key="14">
    <source>
        <dbReference type="Proteomes" id="UP000238083"/>
    </source>
</evidence>
<comment type="caution">
    <text evidence="13">The sequence shown here is derived from an EMBL/GenBank/DDBJ whole genome shotgun (WGS) entry which is preliminary data.</text>
</comment>
<dbReference type="InterPro" id="IPR017812">
    <property type="entry name" value="Mycothiol_ligase_MshC"/>
</dbReference>
<feature type="binding site" evidence="10">
    <location>
        <position position="44"/>
    </location>
    <ligand>
        <name>Zn(2+)</name>
        <dbReference type="ChEBI" id="CHEBI:29105"/>
    </ligand>
</feature>
<dbReference type="EC" id="6.3.1.13" evidence="10"/>
<evidence type="ECO:0000256" key="9">
    <source>
        <dbReference type="ARBA" id="ARBA00048350"/>
    </source>
</evidence>
<evidence type="ECO:0000256" key="11">
    <source>
        <dbReference type="SAM" id="MobiDB-lite"/>
    </source>
</evidence>
<evidence type="ECO:0000256" key="5">
    <source>
        <dbReference type="ARBA" id="ARBA00022723"/>
    </source>
</evidence>
<dbReference type="GO" id="GO:0008270">
    <property type="term" value="F:zinc ion binding"/>
    <property type="evidence" value="ECO:0007669"/>
    <property type="project" value="UniProtKB-UniRule"/>
</dbReference>
<evidence type="ECO:0000256" key="10">
    <source>
        <dbReference type="HAMAP-Rule" id="MF_01697"/>
    </source>
</evidence>
<comment type="subunit">
    <text evidence="3 10">Monomer.</text>
</comment>
<dbReference type="PANTHER" id="PTHR10890:SF3">
    <property type="entry name" value="CYSTEINE--TRNA LIGASE, CYTOPLASMIC"/>
    <property type="match status" value="1"/>
</dbReference>
<feature type="binding site" evidence="10">
    <location>
        <position position="289"/>
    </location>
    <ligand>
        <name>L-cysteinyl-5'-AMP</name>
        <dbReference type="ChEBI" id="CHEBI:144924"/>
    </ligand>
</feature>
<evidence type="ECO:0000256" key="8">
    <source>
        <dbReference type="ARBA" id="ARBA00022840"/>
    </source>
</evidence>
<dbReference type="NCBIfam" id="TIGR03447">
    <property type="entry name" value="mycothiol_MshC"/>
    <property type="match status" value="1"/>
</dbReference>